<accession>A0A239JDM6</accession>
<keyword evidence="6" id="KW-0653">Protein transport</keyword>
<dbReference type="Gene3D" id="2.30.42.10">
    <property type="match status" value="1"/>
</dbReference>
<organism evidence="10 11">
    <name type="scientific">Edaphosphingomonas laterariae</name>
    <dbReference type="NCBI Taxonomy" id="861865"/>
    <lineage>
        <taxon>Bacteria</taxon>
        <taxon>Pseudomonadati</taxon>
        <taxon>Pseudomonadota</taxon>
        <taxon>Alphaproteobacteria</taxon>
        <taxon>Sphingomonadales</taxon>
        <taxon>Rhizorhabdaceae</taxon>
        <taxon>Edaphosphingomonas</taxon>
    </lineage>
</organism>
<evidence type="ECO:0000256" key="3">
    <source>
        <dbReference type="ARBA" id="ARBA00022475"/>
    </source>
</evidence>
<comment type="subcellular location">
    <subcellularLocation>
        <location evidence="1">Cell inner membrane</location>
    </subcellularLocation>
</comment>
<evidence type="ECO:0000256" key="2">
    <source>
        <dbReference type="ARBA" id="ARBA00022448"/>
    </source>
</evidence>
<evidence type="ECO:0000256" key="8">
    <source>
        <dbReference type="ARBA" id="ARBA00023136"/>
    </source>
</evidence>
<evidence type="ECO:0000313" key="11">
    <source>
        <dbReference type="Proteomes" id="UP000198281"/>
    </source>
</evidence>
<dbReference type="Pfam" id="PF11356">
    <property type="entry name" value="T2SSC"/>
    <property type="match status" value="1"/>
</dbReference>
<evidence type="ECO:0000256" key="7">
    <source>
        <dbReference type="ARBA" id="ARBA00022989"/>
    </source>
</evidence>
<dbReference type="Gene3D" id="2.30.30.830">
    <property type="match status" value="1"/>
</dbReference>
<proteinExistence type="predicted"/>
<dbReference type="GO" id="GO:0015031">
    <property type="term" value="P:protein transport"/>
    <property type="evidence" value="ECO:0007669"/>
    <property type="project" value="UniProtKB-KW"/>
</dbReference>
<dbReference type="OrthoDB" id="9812912at2"/>
<protein>
    <submittedName>
        <fullName evidence="10">General secretion pathway protein C</fullName>
    </submittedName>
</protein>
<dbReference type="SUPFAM" id="SSF50156">
    <property type="entry name" value="PDZ domain-like"/>
    <property type="match status" value="1"/>
</dbReference>
<sequence>MQLSLDRRAQRLLRRLPRYSVYHLAEVALIALLAVQGARLVYAAITPVDPVGDWRAGAAADGTGASATILGSFDPFFRLSNAQGPVVITALDISLFGTRADQASGRGSAIIGLPDGSQASFAVGEEIMPGVTLKAVGFDSITVQRGAAEEMVYLDQSTPAEGATPAPAAGAPVGPGLAGLPTDAMIAGAPPPPLSLMDETQATPRLQGGAVTGVVLQPKGGGAAFRAAGLQPGDVLVSVEGQRVGDAGAANQLQSRLSQGGEVAVEVERGGRIVALRVKAGQ</sequence>
<evidence type="ECO:0000256" key="4">
    <source>
        <dbReference type="ARBA" id="ARBA00022519"/>
    </source>
</evidence>
<evidence type="ECO:0000259" key="9">
    <source>
        <dbReference type="PROSITE" id="PS50106"/>
    </source>
</evidence>
<keyword evidence="11" id="KW-1185">Reference proteome</keyword>
<evidence type="ECO:0000256" key="6">
    <source>
        <dbReference type="ARBA" id="ARBA00022927"/>
    </source>
</evidence>
<dbReference type="GO" id="GO:0005886">
    <property type="term" value="C:plasma membrane"/>
    <property type="evidence" value="ECO:0007669"/>
    <property type="project" value="UniProtKB-SubCell"/>
</dbReference>
<evidence type="ECO:0000256" key="1">
    <source>
        <dbReference type="ARBA" id="ARBA00004533"/>
    </source>
</evidence>
<keyword evidence="8" id="KW-0472">Membrane</keyword>
<dbReference type="RefSeq" id="WP_089220968.1">
    <property type="nucleotide sequence ID" value="NZ_FZOS01000033.1"/>
</dbReference>
<evidence type="ECO:0000313" key="10">
    <source>
        <dbReference type="EMBL" id="SNT03940.1"/>
    </source>
</evidence>
<keyword evidence="7" id="KW-1133">Transmembrane helix</keyword>
<dbReference type="Proteomes" id="UP000198281">
    <property type="component" value="Unassembled WGS sequence"/>
</dbReference>
<feature type="domain" description="PDZ" evidence="9">
    <location>
        <begin position="193"/>
        <end position="271"/>
    </location>
</feature>
<keyword evidence="3" id="KW-1003">Cell membrane</keyword>
<evidence type="ECO:0000256" key="5">
    <source>
        <dbReference type="ARBA" id="ARBA00022692"/>
    </source>
</evidence>
<dbReference type="PROSITE" id="PS50106">
    <property type="entry name" value="PDZ"/>
    <property type="match status" value="1"/>
</dbReference>
<dbReference type="InterPro" id="IPR024961">
    <property type="entry name" value="T2SS_GspC_N"/>
</dbReference>
<dbReference type="InterPro" id="IPR036034">
    <property type="entry name" value="PDZ_sf"/>
</dbReference>
<dbReference type="InterPro" id="IPR001478">
    <property type="entry name" value="PDZ"/>
</dbReference>
<keyword evidence="2" id="KW-0813">Transport</keyword>
<keyword evidence="5" id="KW-0812">Transmembrane</keyword>
<name>A0A239JDM6_9SPHN</name>
<gene>
    <name evidence="10" type="ORF">SAMN06295912_13328</name>
</gene>
<dbReference type="EMBL" id="FZOS01000033">
    <property type="protein sequence ID" value="SNT03940.1"/>
    <property type="molecule type" value="Genomic_DNA"/>
</dbReference>
<reference evidence="11" key="1">
    <citation type="submission" date="2017-06" db="EMBL/GenBank/DDBJ databases">
        <authorList>
            <person name="Varghese N."/>
            <person name="Submissions S."/>
        </authorList>
    </citation>
    <scope>NUCLEOTIDE SEQUENCE [LARGE SCALE GENOMIC DNA]</scope>
    <source>
        <strain evidence="11">LNB2</strain>
    </source>
</reference>
<dbReference type="Pfam" id="PF13180">
    <property type="entry name" value="PDZ_2"/>
    <property type="match status" value="1"/>
</dbReference>
<dbReference type="AlphaFoldDB" id="A0A239JDM6"/>
<keyword evidence="4" id="KW-0997">Cell inner membrane</keyword>